<dbReference type="InterPro" id="IPR039535">
    <property type="entry name" value="ASST-like"/>
</dbReference>
<name>A0A927D793_9RHOB</name>
<dbReference type="PANTHER" id="PTHR35340">
    <property type="entry name" value="PQQ ENZYME REPEAT PROTEIN-RELATED"/>
    <property type="match status" value="1"/>
</dbReference>
<accession>A0A927D793</accession>
<keyword evidence="2" id="KW-1185">Reference proteome</keyword>
<dbReference type="PANTHER" id="PTHR35340:SF5">
    <property type="entry name" value="ASST-DOMAIN-CONTAINING PROTEIN"/>
    <property type="match status" value="1"/>
</dbReference>
<comment type="caution">
    <text evidence="1">The sequence shown here is derived from an EMBL/GenBank/DDBJ whole genome shotgun (WGS) entry which is preliminary data.</text>
</comment>
<dbReference type="Gene3D" id="2.130.10.10">
    <property type="entry name" value="YVTN repeat-like/Quinoprotein amine dehydrogenase"/>
    <property type="match status" value="1"/>
</dbReference>
<protein>
    <recommendedName>
        <fullName evidence="3">Aryl sulfotransferase</fullName>
    </recommendedName>
</protein>
<dbReference type="Proteomes" id="UP000635142">
    <property type="component" value="Unassembled WGS sequence"/>
</dbReference>
<dbReference type="AlphaFoldDB" id="A0A927D793"/>
<dbReference type="SUPFAM" id="SSF50998">
    <property type="entry name" value="Quinoprotein alcohol dehydrogenase-like"/>
    <property type="match status" value="1"/>
</dbReference>
<reference evidence="1" key="1">
    <citation type="submission" date="2020-08" db="EMBL/GenBank/DDBJ databases">
        <title>Sulfitobacter aestuariivivens sp. nov., isolated from a tidal flat.</title>
        <authorList>
            <person name="Park S."/>
            <person name="Yoon J.-H."/>
        </authorList>
    </citation>
    <scope>NUCLEOTIDE SEQUENCE</scope>
    <source>
        <strain evidence="1">TSTF-M16</strain>
    </source>
</reference>
<gene>
    <name evidence="1" type="ORF">H9Q16_20365</name>
</gene>
<evidence type="ECO:0008006" key="3">
    <source>
        <dbReference type="Google" id="ProtNLM"/>
    </source>
</evidence>
<dbReference type="RefSeq" id="WP_191077322.1">
    <property type="nucleotide sequence ID" value="NZ_JACTAG010000007.1"/>
</dbReference>
<dbReference type="InterPro" id="IPR011047">
    <property type="entry name" value="Quinoprotein_ADH-like_sf"/>
</dbReference>
<evidence type="ECO:0000313" key="1">
    <source>
        <dbReference type="EMBL" id="MBD3666290.1"/>
    </source>
</evidence>
<dbReference type="Pfam" id="PF14269">
    <property type="entry name" value="Arylsulfotran_2"/>
    <property type="match status" value="1"/>
</dbReference>
<dbReference type="InterPro" id="IPR015943">
    <property type="entry name" value="WD40/YVTN_repeat-like_dom_sf"/>
</dbReference>
<proteinExistence type="predicted"/>
<evidence type="ECO:0000313" key="2">
    <source>
        <dbReference type="Proteomes" id="UP000635142"/>
    </source>
</evidence>
<dbReference type="InterPro" id="IPR053143">
    <property type="entry name" value="Arylsulfate_ST"/>
</dbReference>
<sequence>MLFTQTGLTHSDPDLMTKGVTLIAPMQGDTVYLIDETGQEVHRWQTRVGLTKWSYLLPGGRLFTNERVDAPSGVDLTLSGRLCIYDWNGTVIWQHEDPGQHHDARMLADGGAVYLANVPLSEADQAAVKGGVPGTEPEDGLAGEVIRQVDAKGNVRWEWPFTTLGFDRFPLHRNANRWAHGHANTVFPLNDGRYLISSKSMNLLFIVNPATDAVDWHYQNDAMGGQHDAQMLDSGNILLFANGTYASDLHASEVWELDPDSRDLVWRYRQKQNPLGFFSPMVSGCQRLWSGNTLVCEGARGCVAEVTPQNDVVWEYVSPYFCEHDRLGRFNWLFRARRYQRDGPEIEGRL</sequence>
<organism evidence="1 2">
    <name type="scientific">Sulfitobacter aestuariivivens</name>
    <dbReference type="NCBI Taxonomy" id="2766981"/>
    <lineage>
        <taxon>Bacteria</taxon>
        <taxon>Pseudomonadati</taxon>
        <taxon>Pseudomonadota</taxon>
        <taxon>Alphaproteobacteria</taxon>
        <taxon>Rhodobacterales</taxon>
        <taxon>Roseobacteraceae</taxon>
        <taxon>Sulfitobacter</taxon>
    </lineage>
</organism>
<dbReference type="EMBL" id="JACTAG010000007">
    <property type="protein sequence ID" value="MBD3666290.1"/>
    <property type="molecule type" value="Genomic_DNA"/>
</dbReference>